<protein>
    <submittedName>
        <fullName evidence="1">Uncharacterized protein</fullName>
    </submittedName>
</protein>
<keyword evidence="2" id="KW-1185">Reference proteome</keyword>
<gene>
    <name evidence="1" type="ORF">MRB53_010503</name>
</gene>
<evidence type="ECO:0000313" key="2">
    <source>
        <dbReference type="Proteomes" id="UP001234297"/>
    </source>
</evidence>
<dbReference type="Proteomes" id="UP001234297">
    <property type="component" value="Chromosome 3"/>
</dbReference>
<organism evidence="1 2">
    <name type="scientific">Persea americana</name>
    <name type="common">Avocado</name>
    <dbReference type="NCBI Taxonomy" id="3435"/>
    <lineage>
        <taxon>Eukaryota</taxon>
        <taxon>Viridiplantae</taxon>
        <taxon>Streptophyta</taxon>
        <taxon>Embryophyta</taxon>
        <taxon>Tracheophyta</taxon>
        <taxon>Spermatophyta</taxon>
        <taxon>Magnoliopsida</taxon>
        <taxon>Magnoliidae</taxon>
        <taxon>Laurales</taxon>
        <taxon>Lauraceae</taxon>
        <taxon>Persea</taxon>
    </lineage>
</organism>
<comment type="caution">
    <text evidence="1">The sequence shown here is derived from an EMBL/GenBank/DDBJ whole genome shotgun (WGS) entry which is preliminary data.</text>
</comment>
<dbReference type="EMBL" id="CM056811">
    <property type="protein sequence ID" value="KAJ8636236.1"/>
    <property type="molecule type" value="Genomic_DNA"/>
</dbReference>
<evidence type="ECO:0000313" key="1">
    <source>
        <dbReference type="EMBL" id="KAJ8636236.1"/>
    </source>
</evidence>
<sequence>MDALMEALRTEVRRVYAFTDSEIIYDQRSPENIKLQGRFGPGQADLVRLLNPSLAIDEKSNFVHYFLIHIWSELGLGKLCIKGYSVSVSDQGMEALTGGCTNLVKVKVKKCSGVTSEGAEWLRANRGSLAINLDIIGAMVPRDASTSDGGARRIVGSIIFQLFIVL</sequence>
<reference evidence="1 2" key="1">
    <citation type="journal article" date="2022" name="Hortic Res">
        <title>A haplotype resolved chromosomal level avocado genome allows analysis of novel avocado genes.</title>
        <authorList>
            <person name="Nath O."/>
            <person name="Fletcher S.J."/>
            <person name="Hayward A."/>
            <person name="Shaw L.M."/>
            <person name="Masouleh A.K."/>
            <person name="Furtado A."/>
            <person name="Henry R.J."/>
            <person name="Mitter N."/>
        </authorList>
    </citation>
    <scope>NUCLEOTIDE SEQUENCE [LARGE SCALE GENOMIC DNA]</scope>
    <source>
        <strain evidence="2">cv. Hass</strain>
    </source>
</reference>
<proteinExistence type="predicted"/>
<accession>A0ACC2LRY0</accession>
<name>A0ACC2LRY0_PERAE</name>